<feature type="domain" description="GP-PDE" evidence="8">
    <location>
        <begin position="42"/>
        <end position="370"/>
    </location>
</feature>
<feature type="signal peptide" evidence="7">
    <location>
        <begin position="1"/>
        <end position="27"/>
    </location>
</feature>
<dbReference type="Gene3D" id="3.20.20.190">
    <property type="entry name" value="Phosphatidylinositol (PI) phosphodiesterase"/>
    <property type="match status" value="1"/>
</dbReference>
<dbReference type="Pfam" id="PF03009">
    <property type="entry name" value="GDPD"/>
    <property type="match status" value="1"/>
</dbReference>
<dbReference type="EMBL" id="CADCVS010000159">
    <property type="protein sequence ID" value="CAA9483707.1"/>
    <property type="molecule type" value="Genomic_DNA"/>
</dbReference>
<feature type="chain" id="PRO_5027016703" description="glycerophosphodiester phosphodiesterase" evidence="7">
    <location>
        <begin position="28"/>
        <end position="373"/>
    </location>
</feature>
<dbReference type="PANTHER" id="PTHR43620">
    <property type="entry name" value="GLYCEROPHOSPHORYL DIESTER PHOSPHODIESTERASE"/>
    <property type="match status" value="1"/>
</dbReference>
<evidence type="ECO:0000256" key="1">
    <source>
        <dbReference type="ARBA" id="ARBA00007277"/>
    </source>
</evidence>
<protein>
    <recommendedName>
        <fullName evidence="2">glycerophosphodiester phosphodiesterase</fullName>
        <ecNumber evidence="2">3.1.4.46</ecNumber>
    </recommendedName>
</protein>
<accession>A0A6J4S2Z9</accession>
<dbReference type="GO" id="GO:0006629">
    <property type="term" value="P:lipid metabolic process"/>
    <property type="evidence" value="ECO:0007669"/>
    <property type="project" value="InterPro"/>
</dbReference>
<reference evidence="9" key="1">
    <citation type="submission" date="2020-02" db="EMBL/GenBank/DDBJ databases">
        <authorList>
            <person name="Meier V. D."/>
        </authorList>
    </citation>
    <scope>NUCLEOTIDE SEQUENCE</scope>
    <source>
        <strain evidence="9">AVDCRST_MAG30</strain>
    </source>
</reference>
<sequence length="373" mass="40773">MSSFRIPAAVLVALALCLSLLAGPAPAAKRDKPAAKTRQAEPLVIAHRGASGYRPEHTLAAYALGARMGADFVEPDLVATKDGVLVARHENEISGTTDVADRPRFADRRRTKSIDGAPLTGWFTEDFTLAELKTLRAKERIPANRPRNTLYDGRYEIPTLQEVIDLTRRLSKQLGRDIGIYPETKHPTYFRSIGLPLEPLLVRALEANKLDKRKANVFVQSFELANLKALDREIDTPLVQLLGGKTTSPYDVTAAGGKTTYAEMATAKGLREIARYADGVGPSKDYIVPRDRTGASLAPTSFVGDAHAAGLLVHPYTFRNENPFLPLELRRGNPPAADEYGNAFAEYDQFFGLGVDGVFSDNPDTAVEARESR</sequence>
<organism evidence="9">
    <name type="scientific">uncultured Solirubrobacteraceae bacterium</name>
    <dbReference type="NCBI Taxonomy" id="1162706"/>
    <lineage>
        <taxon>Bacteria</taxon>
        <taxon>Bacillati</taxon>
        <taxon>Actinomycetota</taxon>
        <taxon>Thermoleophilia</taxon>
        <taxon>Solirubrobacterales</taxon>
        <taxon>Solirubrobacteraceae</taxon>
        <taxon>environmental samples</taxon>
    </lineage>
</organism>
<dbReference type="SUPFAM" id="SSF51695">
    <property type="entry name" value="PLC-like phosphodiesterases"/>
    <property type="match status" value="1"/>
</dbReference>
<dbReference type="PROSITE" id="PS51704">
    <property type="entry name" value="GP_PDE"/>
    <property type="match status" value="1"/>
</dbReference>
<evidence type="ECO:0000313" key="9">
    <source>
        <dbReference type="EMBL" id="CAA9483707.1"/>
    </source>
</evidence>
<gene>
    <name evidence="9" type="ORF">AVDCRST_MAG30-952</name>
</gene>
<comment type="similarity">
    <text evidence="1">Belongs to the glycerophosphoryl diester phosphodiesterase family.</text>
</comment>
<dbReference type="InterPro" id="IPR017946">
    <property type="entry name" value="PLC-like_Pdiesterase_TIM-brl"/>
</dbReference>
<evidence type="ECO:0000256" key="7">
    <source>
        <dbReference type="SAM" id="SignalP"/>
    </source>
</evidence>
<evidence type="ECO:0000256" key="4">
    <source>
        <dbReference type="ARBA" id="ARBA00022798"/>
    </source>
</evidence>
<dbReference type="GO" id="GO:0006071">
    <property type="term" value="P:glycerol metabolic process"/>
    <property type="evidence" value="ECO:0007669"/>
    <property type="project" value="UniProtKB-KW"/>
</dbReference>
<comment type="catalytic activity">
    <reaction evidence="6">
        <text>a sn-glycero-3-phosphodiester + H2O = an alcohol + sn-glycerol 3-phosphate + H(+)</text>
        <dbReference type="Rhea" id="RHEA:12969"/>
        <dbReference type="ChEBI" id="CHEBI:15377"/>
        <dbReference type="ChEBI" id="CHEBI:15378"/>
        <dbReference type="ChEBI" id="CHEBI:30879"/>
        <dbReference type="ChEBI" id="CHEBI:57597"/>
        <dbReference type="ChEBI" id="CHEBI:83408"/>
        <dbReference type="EC" id="3.1.4.46"/>
    </reaction>
</comment>
<dbReference type="GO" id="GO:0042597">
    <property type="term" value="C:periplasmic space"/>
    <property type="evidence" value="ECO:0007669"/>
    <property type="project" value="TreeGrafter"/>
</dbReference>
<dbReference type="AlphaFoldDB" id="A0A6J4S2Z9"/>
<evidence type="ECO:0000259" key="8">
    <source>
        <dbReference type="PROSITE" id="PS51704"/>
    </source>
</evidence>
<evidence type="ECO:0000256" key="2">
    <source>
        <dbReference type="ARBA" id="ARBA00012247"/>
    </source>
</evidence>
<evidence type="ECO:0000256" key="6">
    <source>
        <dbReference type="ARBA" id="ARBA00047512"/>
    </source>
</evidence>
<keyword evidence="3 7" id="KW-0732">Signal</keyword>
<dbReference type="InterPro" id="IPR030395">
    <property type="entry name" value="GP_PDE_dom"/>
</dbReference>
<evidence type="ECO:0000256" key="3">
    <source>
        <dbReference type="ARBA" id="ARBA00022729"/>
    </source>
</evidence>
<dbReference type="CDD" id="cd08602">
    <property type="entry name" value="GDPD_ScGlpQ1_like"/>
    <property type="match status" value="1"/>
</dbReference>
<evidence type="ECO:0000256" key="5">
    <source>
        <dbReference type="ARBA" id="ARBA00022801"/>
    </source>
</evidence>
<keyword evidence="5 9" id="KW-0378">Hydrolase</keyword>
<name>A0A6J4S2Z9_9ACTN</name>
<dbReference type="GO" id="GO:0008889">
    <property type="term" value="F:glycerophosphodiester phosphodiesterase activity"/>
    <property type="evidence" value="ECO:0007669"/>
    <property type="project" value="UniProtKB-EC"/>
</dbReference>
<proteinExistence type="inferred from homology"/>
<dbReference type="PANTHER" id="PTHR43620:SF7">
    <property type="entry name" value="GLYCEROPHOSPHODIESTER PHOSPHODIESTERASE GDPD5-RELATED"/>
    <property type="match status" value="1"/>
</dbReference>
<dbReference type="EC" id="3.1.4.46" evidence="2"/>
<keyword evidence="4" id="KW-0319">Glycerol metabolism</keyword>